<dbReference type="AlphaFoldDB" id="A0A0P1BCS7"/>
<dbReference type="Pfam" id="PF01070">
    <property type="entry name" value="FMN_dh"/>
    <property type="match status" value="1"/>
</dbReference>
<protein>
    <recommendedName>
        <fullName evidence="16">L-lactate dehydrogenase (cytochrome)</fullName>
        <ecNumber evidence="15">1.1.2.3</ecNumber>
    </recommendedName>
</protein>
<comment type="catalytic activity">
    <reaction evidence="12">
        <text>(S)-lactate + 2 Fe(III)-[cytochrome c] = 2 Fe(II)-[cytochrome c] + pyruvate + 2 H(+)</text>
        <dbReference type="Rhea" id="RHEA:19909"/>
        <dbReference type="Rhea" id="RHEA-COMP:10350"/>
        <dbReference type="Rhea" id="RHEA-COMP:14399"/>
        <dbReference type="ChEBI" id="CHEBI:15361"/>
        <dbReference type="ChEBI" id="CHEBI:15378"/>
        <dbReference type="ChEBI" id="CHEBI:16651"/>
        <dbReference type="ChEBI" id="CHEBI:29033"/>
        <dbReference type="ChEBI" id="CHEBI:29034"/>
        <dbReference type="EC" id="1.1.2.3"/>
    </reaction>
    <physiologicalReaction direction="left-to-right" evidence="12">
        <dbReference type="Rhea" id="RHEA:19910"/>
    </physiologicalReaction>
</comment>
<keyword evidence="6" id="KW-0285">Flavoprotein</keyword>
<keyword evidence="8 17" id="KW-0479">Metal-binding</keyword>
<dbReference type="CDD" id="cd02922">
    <property type="entry name" value="FCB2_FMN"/>
    <property type="match status" value="1"/>
</dbReference>
<dbReference type="SUPFAM" id="SSF51395">
    <property type="entry name" value="FMN-linked oxidoreductases"/>
    <property type="match status" value="1"/>
</dbReference>
<dbReference type="Proteomes" id="UP000054845">
    <property type="component" value="Unassembled WGS sequence"/>
</dbReference>
<comment type="subcellular location">
    <subcellularLocation>
        <location evidence="3">Mitochondrion intermembrane space</location>
    </subcellularLocation>
</comment>
<evidence type="ECO:0000256" key="3">
    <source>
        <dbReference type="ARBA" id="ARBA00004569"/>
    </source>
</evidence>
<dbReference type="SMART" id="SM01117">
    <property type="entry name" value="Cyt-b5"/>
    <property type="match status" value="1"/>
</dbReference>
<keyword evidence="9" id="KW-0560">Oxidoreductase</keyword>
<comment type="similarity">
    <text evidence="14">In the N-terminal section; belongs to the cytochrome b5 family.</text>
</comment>
<dbReference type="InterPro" id="IPR000262">
    <property type="entry name" value="FMN-dep_DH"/>
</dbReference>
<evidence type="ECO:0000256" key="7">
    <source>
        <dbReference type="ARBA" id="ARBA00022643"/>
    </source>
</evidence>
<dbReference type="PANTHER" id="PTHR10578:SF148">
    <property type="entry name" value="L-LACTATE DEHYDROGENASE (CYTOCHROME)"/>
    <property type="match status" value="1"/>
</dbReference>
<comment type="cofactor">
    <cofactor evidence="1">
        <name>FMN</name>
        <dbReference type="ChEBI" id="CHEBI:58210"/>
    </cofactor>
</comment>
<feature type="domain" description="Cytochrome b5 heme-binding" evidence="18">
    <location>
        <begin position="3"/>
        <end position="80"/>
    </location>
</feature>
<dbReference type="GO" id="GO:0005758">
    <property type="term" value="C:mitochondrial intermembrane space"/>
    <property type="evidence" value="ECO:0007669"/>
    <property type="project" value="UniProtKB-SubCell"/>
</dbReference>
<dbReference type="PROSITE" id="PS00557">
    <property type="entry name" value="FMN_HYDROXY_ACID_DH_1"/>
    <property type="match status" value="1"/>
</dbReference>
<evidence type="ECO:0000256" key="8">
    <source>
        <dbReference type="ARBA" id="ARBA00022723"/>
    </source>
</evidence>
<evidence type="ECO:0000256" key="17">
    <source>
        <dbReference type="RuleBase" id="RU362121"/>
    </source>
</evidence>
<evidence type="ECO:0000259" key="19">
    <source>
        <dbReference type="PROSITE" id="PS51349"/>
    </source>
</evidence>
<dbReference type="GO" id="GO:0020037">
    <property type="term" value="F:heme binding"/>
    <property type="evidence" value="ECO:0007669"/>
    <property type="project" value="UniProtKB-UniRule"/>
</dbReference>
<dbReference type="InterPro" id="IPR037396">
    <property type="entry name" value="FMN_HAD"/>
</dbReference>
<comment type="subunit">
    <text evidence="4">Homotetramer.</text>
</comment>
<dbReference type="Gene3D" id="3.10.120.10">
    <property type="entry name" value="Cytochrome b5-like heme/steroid binding domain"/>
    <property type="match status" value="1"/>
</dbReference>
<dbReference type="FunFam" id="3.20.20.70:FF:000062">
    <property type="entry name" value="Cytochrome b2, mitochondrial, putative"/>
    <property type="match status" value="1"/>
</dbReference>
<evidence type="ECO:0000256" key="13">
    <source>
        <dbReference type="ARBA" id="ARBA00061137"/>
    </source>
</evidence>
<evidence type="ECO:0000256" key="16">
    <source>
        <dbReference type="ARBA" id="ARBA00068515"/>
    </source>
</evidence>
<comment type="cofactor">
    <cofactor evidence="2">
        <name>heme b</name>
        <dbReference type="ChEBI" id="CHEBI:60344"/>
    </cofactor>
</comment>
<dbReference type="GO" id="GO:0006089">
    <property type="term" value="P:lactate metabolic process"/>
    <property type="evidence" value="ECO:0007669"/>
    <property type="project" value="TreeGrafter"/>
</dbReference>
<dbReference type="OrthoDB" id="1925334at2759"/>
<dbReference type="InterPro" id="IPR036400">
    <property type="entry name" value="Cyt_B5-like_heme/steroid_sf"/>
</dbReference>
<comment type="similarity">
    <text evidence="17">Belongs to the cytochrome b5 family.</text>
</comment>
<evidence type="ECO:0000259" key="18">
    <source>
        <dbReference type="PROSITE" id="PS50255"/>
    </source>
</evidence>
<evidence type="ECO:0000313" key="20">
    <source>
        <dbReference type="EMBL" id="CEH13520.1"/>
    </source>
</evidence>
<dbReference type="InterPro" id="IPR008259">
    <property type="entry name" value="FMN_hydac_DH_AS"/>
</dbReference>
<accession>A0A0P1BCS7</accession>
<evidence type="ECO:0000313" key="21">
    <source>
        <dbReference type="Proteomes" id="UP000054845"/>
    </source>
</evidence>
<dbReference type="EC" id="1.1.2.3" evidence="15"/>
<evidence type="ECO:0000256" key="5">
    <source>
        <dbReference type="ARBA" id="ARBA00022617"/>
    </source>
</evidence>
<organism evidence="20 21">
    <name type="scientific">Ceraceosorus bombacis</name>
    <dbReference type="NCBI Taxonomy" id="401625"/>
    <lineage>
        <taxon>Eukaryota</taxon>
        <taxon>Fungi</taxon>
        <taxon>Dikarya</taxon>
        <taxon>Basidiomycota</taxon>
        <taxon>Ustilaginomycotina</taxon>
        <taxon>Exobasidiomycetes</taxon>
        <taxon>Ceraceosorales</taxon>
        <taxon>Ceraceosoraceae</taxon>
        <taxon>Ceraceosorus</taxon>
    </lineage>
</organism>
<dbReference type="STRING" id="401625.A0A0P1BCS7"/>
<keyword evidence="5 17" id="KW-0349">Heme</keyword>
<dbReference type="PRINTS" id="PR00363">
    <property type="entry name" value="CYTOCHROMEB5"/>
</dbReference>
<reference evidence="20 21" key="1">
    <citation type="submission" date="2014-09" db="EMBL/GenBank/DDBJ databases">
        <authorList>
            <person name="Magalhaes I.L.F."/>
            <person name="Oliveira U."/>
            <person name="Santos F.R."/>
            <person name="Vidigal T.H.D.A."/>
            <person name="Brescovit A.D."/>
            <person name="Santos A.J."/>
        </authorList>
    </citation>
    <scope>NUCLEOTIDE SEQUENCE [LARGE SCALE GENOMIC DNA]</scope>
</reference>
<dbReference type="PANTHER" id="PTHR10578">
    <property type="entry name" value="S -2-HYDROXY-ACID OXIDASE-RELATED"/>
    <property type="match status" value="1"/>
</dbReference>
<dbReference type="GO" id="GO:0046872">
    <property type="term" value="F:metal ion binding"/>
    <property type="evidence" value="ECO:0007669"/>
    <property type="project" value="UniProtKB-UniRule"/>
</dbReference>
<dbReference type="GO" id="GO:0004460">
    <property type="term" value="F:L-lactate dehydrogenase (cytochrome) activity"/>
    <property type="evidence" value="ECO:0007669"/>
    <property type="project" value="UniProtKB-EC"/>
</dbReference>
<evidence type="ECO:0000256" key="12">
    <source>
        <dbReference type="ARBA" id="ARBA00052399"/>
    </source>
</evidence>
<evidence type="ECO:0000256" key="6">
    <source>
        <dbReference type="ARBA" id="ARBA00022630"/>
    </source>
</evidence>
<dbReference type="Pfam" id="PF00173">
    <property type="entry name" value="Cyt-b5"/>
    <property type="match status" value="1"/>
</dbReference>
<dbReference type="PROSITE" id="PS51349">
    <property type="entry name" value="FMN_HYDROXY_ACID_DH_2"/>
    <property type="match status" value="1"/>
</dbReference>
<evidence type="ECO:0000256" key="11">
    <source>
        <dbReference type="ARBA" id="ARBA00023128"/>
    </source>
</evidence>
<evidence type="ECO:0000256" key="1">
    <source>
        <dbReference type="ARBA" id="ARBA00001917"/>
    </source>
</evidence>
<evidence type="ECO:0000256" key="4">
    <source>
        <dbReference type="ARBA" id="ARBA00011881"/>
    </source>
</evidence>
<keyword evidence="21" id="KW-1185">Reference proteome</keyword>
<dbReference type="Gene3D" id="3.20.20.70">
    <property type="entry name" value="Aldolase class I"/>
    <property type="match status" value="1"/>
</dbReference>
<dbReference type="EMBL" id="CCYA01000221">
    <property type="protein sequence ID" value="CEH13520.1"/>
    <property type="molecule type" value="Genomic_DNA"/>
</dbReference>
<name>A0A0P1BCS7_9BASI</name>
<sequence>MSDKAMHGDEVAKHNSEESCYVIVHGQVYDVTEFLPEHPGGKKIILKYAGKDATEEYDPIHPPGTLEENLPKEKCLGKVDMSTVKKEEKKESAEDKQVAKAKDELPPLELCLNLYDFEVIAKKVLKAPAWAYYSSGADDEVTMRENNNAFGRIWFRPRILRNVANVDFRTSILGVRTSMPIYVTATALGKLGHPDGEKNLTIGAGREDVIQMIPTLASCSFDEIVDARVHDQQPQFFQLYVNSDRTITEKIIRKAEDRGIKALFITVDAPQLGRREKDMRVKFEDVGSRVQNDGKDNVDRSQGAARAISSFIDPSLNWDDLNWLRSVTRLPIILKGVQTWEDAVRAAELGLGGVVLSNHGGRQLDFARSGIEVLGEVVEALKARNQFPNPMFQIFVDGGVRRASDVLKAVAMGATACGIGRPFLYSYAAYGPDGVQHAIKLLKAEMEMNMRLIGAPTLKDLVPEMVDTRSLHQHISATPDSNQSQIYERLSTAVGTVNKL</sequence>
<dbReference type="PROSITE" id="PS00191">
    <property type="entry name" value="CYTOCHROME_B5_1"/>
    <property type="match status" value="1"/>
</dbReference>
<proteinExistence type="inferred from homology"/>
<dbReference type="InterPro" id="IPR013785">
    <property type="entry name" value="Aldolase_TIM"/>
</dbReference>
<dbReference type="PROSITE" id="PS50255">
    <property type="entry name" value="CYTOCHROME_B5_2"/>
    <property type="match status" value="1"/>
</dbReference>
<dbReference type="SUPFAM" id="SSF55856">
    <property type="entry name" value="Cytochrome b5-like heme/steroid binding domain"/>
    <property type="match status" value="1"/>
</dbReference>
<keyword evidence="10 17" id="KW-0408">Iron</keyword>
<dbReference type="FunFam" id="3.10.120.10:FF:000012">
    <property type="entry name" value="Mitochondrial cytochrome b2, putative"/>
    <property type="match status" value="1"/>
</dbReference>
<dbReference type="InterPro" id="IPR001199">
    <property type="entry name" value="Cyt_B5-like_heme/steroid-bd"/>
</dbReference>
<evidence type="ECO:0000256" key="2">
    <source>
        <dbReference type="ARBA" id="ARBA00001970"/>
    </source>
</evidence>
<comment type="similarity">
    <text evidence="13">In the C-terminal section; belongs to the FMN-dependent alpha-hydroxy acid dehydrogenase family.</text>
</comment>
<evidence type="ECO:0000256" key="14">
    <source>
        <dbReference type="ARBA" id="ARBA00061589"/>
    </source>
</evidence>
<feature type="domain" description="FMN hydroxy acid dehydrogenase" evidence="19">
    <location>
        <begin position="106"/>
        <end position="471"/>
    </location>
</feature>
<evidence type="ECO:0000256" key="15">
    <source>
        <dbReference type="ARBA" id="ARBA00066458"/>
    </source>
</evidence>
<evidence type="ECO:0000256" key="9">
    <source>
        <dbReference type="ARBA" id="ARBA00023002"/>
    </source>
</evidence>
<keyword evidence="11" id="KW-0496">Mitochondrion</keyword>
<keyword evidence="7" id="KW-0288">FMN</keyword>
<evidence type="ECO:0000256" key="10">
    <source>
        <dbReference type="ARBA" id="ARBA00023004"/>
    </source>
</evidence>
<dbReference type="InterPro" id="IPR018506">
    <property type="entry name" value="Cyt_B5_heme-BS"/>
</dbReference>
<dbReference type="InterPro" id="IPR037458">
    <property type="entry name" value="L-MDH/L-LDH_FMN-bd"/>
</dbReference>